<dbReference type="InterPro" id="IPR013486">
    <property type="entry name" value="SpoIID/LytB"/>
</dbReference>
<gene>
    <name evidence="1" type="ORF">RWE15_06600</name>
</gene>
<keyword evidence="2" id="KW-1185">Reference proteome</keyword>
<comment type="caution">
    <text evidence="1">The sequence shown here is derived from an EMBL/GenBank/DDBJ whole genome shotgun (WGS) entry which is preliminary data.</text>
</comment>
<name>A0ABU5C4F8_9BACI</name>
<proteinExistence type="predicted"/>
<reference evidence="1 2" key="1">
    <citation type="submission" date="2023-10" db="EMBL/GenBank/DDBJ databases">
        <title>Virgibacillus halophilus 5B73C genome.</title>
        <authorList>
            <person name="Miliotis G."/>
            <person name="Sengupta P."/>
            <person name="Hameed A."/>
            <person name="Chuvochina M."/>
            <person name="Mcdonagh F."/>
            <person name="Simpson A.C."/>
            <person name="Singh N.K."/>
            <person name="Rekha P.D."/>
            <person name="Raman K."/>
            <person name="Hugenholtz P."/>
            <person name="Venkateswaran K."/>
        </authorList>
    </citation>
    <scope>NUCLEOTIDE SEQUENCE [LARGE SCALE GENOMIC DNA]</scope>
    <source>
        <strain evidence="1 2">5B73C</strain>
    </source>
</reference>
<organism evidence="1 2">
    <name type="scientific">Tigheibacillus halophilus</name>
    <dbReference type="NCBI Taxonomy" id="361280"/>
    <lineage>
        <taxon>Bacteria</taxon>
        <taxon>Bacillati</taxon>
        <taxon>Bacillota</taxon>
        <taxon>Bacilli</taxon>
        <taxon>Bacillales</taxon>
        <taxon>Bacillaceae</taxon>
        <taxon>Tigheibacillus</taxon>
    </lineage>
</organism>
<evidence type="ECO:0000313" key="2">
    <source>
        <dbReference type="Proteomes" id="UP001281447"/>
    </source>
</evidence>
<dbReference type="EMBL" id="JAWDIP010000003">
    <property type="protein sequence ID" value="MDY0394214.1"/>
    <property type="molecule type" value="Genomic_DNA"/>
</dbReference>
<evidence type="ECO:0000313" key="1">
    <source>
        <dbReference type="EMBL" id="MDY0394214.1"/>
    </source>
</evidence>
<dbReference type="NCBIfam" id="TIGR02669">
    <property type="entry name" value="SpoIID_LytB"/>
    <property type="match status" value="1"/>
</dbReference>
<accession>A0ABU5C4F8</accession>
<protein>
    <submittedName>
        <fullName evidence="1">SpoIID/LytB domain-containing protein</fullName>
    </submittedName>
</protein>
<sequence>MAVKDVGTALGVPLPASGGVPVEISRTGGHRVKKVKLADKSFSGKEVREKLALRSSDFTVKQKDDYLIFTTKGFGHGIGMSQYGANGMAKEGKNYKEIVKYYYKDVAITSVPETAPKLVSR</sequence>
<dbReference type="Proteomes" id="UP001281447">
    <property type="component" value="Unassembled WGS sequence"/>
</dbReference>